<feature type="region of interest" description="Disordered" evidence="1">
    <location>
        <begin position="1"/>
        <end position="58"/>
    </location>
</feature>
<gene>
    <name evidence="2" type="ORF">B0X70_08795</name>
</gene>
<dbReference type="Proteomes" id="UP000693715">
    <property type="component" value="Chromosome"/>
</dbReference>
<dbReference type="EMBL" id="CP020335">
    <property type="protein sequence ID" value="QXF33221.1"/>
    <property type="molecule type" value="Genomic_DNA"/>
</dbReference>
<sequence length="343" mass="40247">MSREYSKEEKQKKRPSQLTNSIEYNEEETENNPLGLGLDLNNTTNHTPKKPKDNYNEENGDLFYGLASERGKYIKETNPQFVSDSPESSPMIIDVYNNEISRVVLNKNAKKTSTNRLSNFINEFKKDKLQNLIKDPKKYSRDIKVNDNLQKDIDSGKRGKYPLWNDYFEIGNKNPKFNISHIFKETANEYDSDYYHTWYIGGNAAPRLLWKRGSKLGIEMAANNGKTKIHFVLDGLNIEQIVHKEKDSDPKKAGPGESITASELRYAYRNRERLAGRIHFYENGEETIAPWEKDSELWQQYIPKNKSRSKNIITQRNHGSRYRLNEQLIRLRSLLRRRRRLYS</sequence>
<organism evidence="2 3">
    <name type="scientific">Photorhabdus akhurstii</name>
    <dbReference type="NCBI Taxonomy" id="171438"/>
    <lineage>
        <taxon>Bacteria</taxon>
        <taxon>Pseudomonadati</taxon>
        <taxon>Pseudomonadota</taxon>
        <taxon>Gammaproteobacteria</taxon>
        <taxon>Enterobacterales</taxon>
        <taxon>Morganellaceae</taxon>
        <taxon>Photorhabdus</taxon>
    </lineage>
</organism>
<evidence type="ECO:0000256" key="1">
    <source>
        <dbReference type="SAM" id="MobiDB-lite"/>
    </source>
</evidence>
<reference evidence="2 3" key="1">
    <citation type="submission" date="2017-03" db="EMBL/GenBank/DDBJ databases">
        <title>Genome comparison of Photorhabdus luminescens strain 0813-124 phase variants.</title>
        <authorList>
            <person name="Chien C.-C."/>
            <person name="Chen W.-J."/>
            <person name="Shih M.-C."/>
            <person name="Hsieh F.-C."/>
        </authorList>
    </citation>
    <scope>NUCLEOTIDE SEQUENCE [LARGE SCALE GENOMIC DNA]</scope>
    <source>
        <strain evidence="2 3">0813-124 phase II</strain>
    </source>
</reference>
<feature type="compositionally biased region" description="Low complexity" evidence="1">
    <location>
        <begin position="31"/>
        <end position="45"/>
    </location>
</feature>
<proteinExistence type="predicted"/>
<accession>A0ABX8LSH0</accession>
<evidence type="ECO:0000313" key="2">
    <source>
        <dbReference type="EMBL" id="QXF33221.1"/>
    </source>
</evidence>
<name>A0ABX8LSH0_9GAMM</name>
<protein>
    <submittedName>
        <fullName evidence="2">Uncharacterized protein</fullName>
    </submittedName>
</protein>
<dbReference type="RefSeq" id="WP_036807028.1">
    <property type="nucleotide sequence ID" value="NZ_CP020335.1"/>
</dbReference>
<keyword evidence="3" id="KW-1185">Reference proteome</keyword>
<feature type="compositionally biased region" description="Basic and acidic residues" evidence="1">
    <location>
        <begin position="1"/>
        <end position="11"/>
    </location>
</feature>
<evidence type="ECO:0000313" key="3">
    <source>
        <dbReference type="Proteomes" id="UP000693715"/>
    </source>
</evidence>